<dbReference type="Pfam" id="PF00326">
    <property type="entry name" value="Peptidase_S9"/>
    <property type="match status" value="1"/>
</dbReference>
<proteinExistence type="predicted"/>
<dbReference type="OrthoDB" id="3668964at2"/>
<comment type="caution">
    <text evidence="2">The sequence shown here is derived from an EMBL/GenBank/DDBJ whole genome shotgun (WGS) entry which is preliminary data.</text>
</comment>
<dbReference type="PANTHER" id="PTHR22946:SF8">
    <property type="entry name" value="ACETYL XYLAN ESTERASE DOMAIN-CONTAINING PROTEIN"/>
    <property type="match status" value="1"/>
</dbReference>
<gene>
    <name evidence="2" type="ORF">TsocGM_17575</name>
</gene>
<sequence length="382" mass="43050">MEPNMLGAYGPWAASLIGEGPARLSFRNPRFAPEGLDAWRREARQRTADLMLEPDAGGIPHAEVQHQFEYDGLEVEHLRWQLPYGPTTEAVVLKPLGASGRLPAVLALHDHGGNKSFGWRKVAQISDDLHPIMRDHRDEYYGGVSWANELARRGYLVLVHDAFAFASRRIRLADVPARIRDGLEEVEPESVEEVRAYNRFASGHEHIVSKSLFCAGTTWPGVFLAEDRKALDYLSSRPDVDPDRIGCGGLSGGGLRTCYLAGTDDRISCACCVGMMSTWRDYLLNKTFTHTWMIYVPGLPNDLDYPEVLGLRVPRPTLVQYDEEDFLFTLPEMRRADSMLGEVFAKAGAEDRYRGTFYPGPHKFDLPMQAEAFSWFDRWLKG</sequence>
<evidence type="ECO:0000313" key="2">
    <source>
        <dbReference type="EMBL" id="RUL85830.1"/>
    </source>
</evidence>
<dbReference type="RefSeq" id="WP_126726768.1">
    <property type="nucleotide sequence ID" value="NZ_RYZH01000036.1"/>
</dbReference>
<dbReference type="PANTHER" id="PTHR22946">
    <property type="entry name" value="DIENELACTONE HYDROLASE DOMAIN-CONTAINING PROTEIN-RELATED"/>
    <property type="match status" value="1"/>
</dbReference>
<evidence type="ECO:0000313" key="3">
    <source>
        <dbReference type="Proteomes" id="UP000280296"/>
    </source>
</evidence>
<name>A0A432MGX0_9BACT</name>
<keyword evidence="3" id="KW-1185">Reference proteome</keyword>
<dbReference type="Proteomes" id="UP000280296">
    <property type="component" value="Unassembled WGS sequence"/>
</dbReference>
<organism evidence="2 3">
    <name type="scientific">Tautonia sociabilis</name>
    <dbReference type="NCBI Taxonomy" id="2080755"/>
    <lineage>
        <taxon>Bacteria</taxon>
        <taxon>Pseudomonadati</taxon>
        <taxon>Planctomycetota</taxon>
        <taxon>Planctomycetia</taxon>
        <taxon>Isosphaerales</taxon>
        <taxon>Isosphaeraceae</taxon>
        <taxon>Tautonia</taxon>
    </lineage>
</organism>
<dbReference type="SUPFAM" id="SSF53474">
    <property type="entry name" value="alpha/beta-Hydrolases"/>
    <property type="match status" value="1"/>
</dbReference>
<evidence type="ECO:0000259" key="1">
    <source>
        <dbReference type="Pfam" id="PF00326"/>
    </source>
</evidence>
<dbReference type="InterPro" id="IPR001375">
    <property type="entry name" value="Peptidase_S9_cat"/>
</dbReference>
<dbReference type="InterPro" id="IPR029058">
    <property type="entry name" value="AB_hydrolase_fold"/>
</dbReference>
<dbReference type="Gene3D" id="3.40.50.1820">
    <property type="entry name" value="alpha/beta hydrolase"/>
    <property type="match status" value="1"/>
</dbReference>
<reference evidence="2 3" key="2">
    <citation type="submission" date="2019-01" db="EMBL/GenBank/DDBJ databases">
        <title>Tautonia sociabilis, a novel thermotolerant planctomycete of Isosphaeraceae family, isolated from a 4000 m deep subterranean habitat.</title>
        <authorList>
            <person name="Kovaleva O.L."/>
            <person name="Elcheninov A.G."/>
            <person name="Van Heerden E."/>
            <person name="Toshchakov S.V."/>
            <person name="Novikov A."/>
            <person name="Bonch-Osmolovskaya E.A."/>
            <person name="Kublanov I.V."/>
        </authorList>
    </citation>
    <scope>NUCLEOTIDE SEQUENCE [LARGE SCALE GENOMIC DNA]</scope>
    <source>
        <strain evidence="2 3">GM2012</strain>
    </source>
</reference>
<feature type="domain" description="Peptidase S9 prolyl oligopeptidase catalytic" evidence="1">
    <location>
        <begin position="229"/>
        <end position="295"/>
    </location>
</feature>
<accession>A0A432MGX0</accession>
<dbReference type="EMBL" id="RYZH01000036">
    <property type="protein sequence ID" value="RUL85830.1"/>
    <property type="molecule type" value="Genomic_DNA"/>
</dbReference>
<protein>
    <recommendedName>
        <fullName evidence="1">Peptidase S9 prolyl oligopeptidase catalytic domain-containing protein</fullName>
    </recommendedName>
</protein>
<dbReference type="AlphaFoldDB" id="A0A432MGX0"/>
<dbReference type="InterPro" id="IPR050261">
    <property type="entry name" value="FrsA_esterase"/>
</dbReference>
<reference evidence="2 3" key="1">
    <citation type="submission" date="2018-12" db="EMBL/GenBank/DDBJ databases">
        <authorList>
            <person name="Toschakov S.V."/>
        </authorList>
    </citation>
    <scope>NUCLEOTIDE SEQUENCE [LARGE SCALE GENOMIC DNA]</scope>
    <source>
        <strain evidence="2 3">GM2012</strain>
    </source>
</reference>